<dbReference type="SUPFAM" id="SSF55753">
    <property type="entry name" value="Actin depolymerizing proteins"/>
    <property type="match status" value="5"/>
</dbReference>
<evidence type="ECO:0000256" key="1">
    <source>
        <dbReference type="ARBA" id="ARBA00008418"/>
    </source>
</evidence>
<dbReference type="CDD" id="cd11293">
    <property type="entry name" value="gelsolin_S4_like"/>
    <property type="match status" value="1"/>
</dbReference>
<feature type="region of interest" description="Disordered" evidence="5">
    <location>
        <begin position="949"/>
        <end position="977"/>
    </location>
</feature>
<dbReference type="CDD" id="cd11292">
    <property type="entry name" value="gelsolin_S3_like"/>
    <property type="match status" value="1"/>
</dbReference>
<dbReference type="GO" id="GO:0005546">
    <property type="term" value="F:phosphatidylinositol-4,5-bisphosphate binding"/>
    <property type="evidence" value="ECO:0007669"/>
    <property type="project" value="TreeGrafter"/>
</dbReference>
<gene>
    <name evidence="7" type="ORF">HERI1096_LOCUS7772</name>
</gene>
<comment type="similarity">
    <text evidence="1">Belongs to the villin/gelsolin family.</text>
</comment>
<evidence type="ECO:0000256" key="3">
    <source>
        <dbReference type="ARBA" id="ARBA00022737"/>
    </source>
</evidence>
<dbReference type="PANTHER" id="PTHR11977:SF51">
    <property type="entry name" value="PROTEIN FLIGHTLESS-1 HOMOLOG"/>
    <property type="match status" value="1"/>
</dbReference>
<dbReference type="GO" id="GO:0015629">
    <property type="term" value="C:actin cytoskeleton"/>
    <property type="evidence" value="ECO:0007669"/>
    <property type="project" value="TreeGrafter"/>
</dbReference>
<dbReference type="GO" id="GO:0051016">
    <property type="term" value="P:barbed-end actin filament capping"/>
    <property type="evidence" value="ECO:0007669"/>
    <property type="project" value="TreeGrafter"/>
</dbReference>
<dbReference type="InterPro" id="IPR007123">
    <property type="entry name" value="Gelsolin-like_dom"/>
</dbReference>
<dbReference type="Pfam" id="PF02209">
    <property type="entry name" value="VHP"/>
    <property type="match status" value="1"/>
</dbReference>
<dbReference type="GO" id="GO:0051015">
    <property type="term" value="F:actin filament binding"/>
    <property type="evidence" value="ECO:0007669"/>
    <property type="project" value="InterPro"/>
</dbReference>
<dbReference type="FunFam" id="3.40.20.10:FF:000005">
    <property type="entry name" value="Gelsolin"/>
    <property type="match status" value="1"/>
</dbReference>
<dbReference type="Gene3D" id="1.10.950.10">
    <property type="entry name" value="Villin headpiece domain"/>
    <property type="match status" value="1"/>
</dbReference>
<dbReference type="EMBL" id="HBHX01013922">
    <property type="protein sequence ID" value="CAE0107113.1"/>
    <property type="molecule type" value="Transcribed_RNA"/>
</dbReference>
<evidence type="ECO:0000259" key="6">
    <source>
        <dbReference type="PROSITE" id="PS51089"/>
    </source>
</evidence>
<evidence type="ECO:0000313" key="7">
    <source>
        <dbReference type="EMBL" id="CAE0107113.1"/>
    </source>
</evidence>
<sequence length="1109" mass="119941">MEGGAKSGFTHVERQTFPKRLLHVKGKRNCKINTVELSSASLNEGDVFVLDLGEKLYQWNGSSSNKKERTRALEVCKGIRDERVHSIGDVPMILMDDADETEVAAFWSEIGGKPEGGVAAAVPDTETEDSSANAKTQLWRLSEVVGDGGRKKLQVTEVVTRPLVRDLLDASDAFILAAPSEIWIWIGDKASKDERKKAMIYAQSFLKGKGRPEWTPVTRVVKGAEPTLFTCKFTNWTTEKAQAFAAVGTVSSGKVAKVSDDQSAESLAGAMVAGKDAIEAAAEARAAQAMKLMPPDGSDGTLSVWRVHNFKKHEVAKEMYGLFFAGDTYIVRYSYKNKGREQHVLYHWHGRLASPDEKGAAALLVKELDDKELDGNAAQVRVVQNNEPPHFLALFDGKMVVRDGGISKTGVDSRDQDGVCLFQVKGTDDVAVRAVQVKEEAASLSSGDCYVLQTPGEVVVWKGSRSSDFEHEVAESVGNAVASRLTQAVASGAVTPAVAAGAPPAGSAGSEDPAAVISIAFDGQTPGAIHMDKLGVFMPTEADSNGRPCYARESNPNLMIWWADGKWWLGKREELGQKRGWLKVESDSRTVHQCKSTWVVYSSQEKAWKKADELKLVAARSIVLSGEMPKSTHTDKLGTFVEVGMASDRPVYAREGRPNLMVWWANGRWWLGKRDELGLNRGWIKLQTDSMEPHANAGQWVIYSSPDKAWLPAPELTCTPARNPDKGAAPAAAPAATAVTSWSVSVCAEGSEPPSFWTALGGKADYSNGRRGEESLDMSVRLFHCSNSTGAFKVEEVFDFSQEDLEHDDVYILDTYVAVYTWVGHQANQIESDRAMDTATKYVEAQAEVDGRPSDSPVVLVRAGAEPLPFTVHFVGWSDTAARAFEDPYEKRKRILAEQSAKIKAGGSAAPQAALKKTGTGLVPDAAEAAPMTDDSLAEQVVDSAIRKSFGGDETPADPAPAPTAAAGAAPSPPTVAKPVKSFVPTGLPEQVAPSQLPPPKKPVVEALNLGAIVKGEGGGGIDSARRRALAAGKAAASLGEVDFADPDTERFDYEEIKTNRTARTLNPVCRELYLGEEDFAKVFGMPKEEFYALKLWKQRELKKKAGLF</sequence>
<accession>A0A7S3ETN5</accession>
<dbReference type="Pfam" id="PF00626">
    <property type="entry name" value="Gelsolin"/>
    <property type="match status" value="4"/>
</dbReference>
<feature type="domain" description="HP" evidence="6">
    <location>
        <begin position="1046"/>
        <end position="1109"/>
    </location>
</feature>
<dbReference type="SMART" id="SM00262">
    <property type="entry name" value="GEL"/>
    <property type="match status" value="5"/>
</dbReference>
<dbReference type="GO" id="GO:0008154">
    <property type="term" value="P:actin polymerization or depolymerization"/>
    <property type="evidence" value="ECO:0007669"/>
    <property type="project" value="TreeGrafter"/>
</dbReference>
<evidence type="ECO:0000256" key="5">
    <source>
        <dbReference type="SAM" id="MobiDB-lite"/>
    </source>
</evidence>
<dbReference type="GO" id="GO:0005737">
    <property type="term" value="C:cytoplasm"/>
    <property type="evidence" value="ECO:0007669"/>
    <property type="project" value="TreeGrafter"/>
</dbReference>
<evidence type="ECO:0000256" key="2">
    <source>
        <dbReference type="ARBA" id="ARBA00022467"/>
    </source>
</evidence>
<dbReference type="InterPro" id="IPR029006">
    <property type="entry name" value="ADF-H/Gelsolin-like_dom_sf"/>
</dbReference>
<dbReference type="Gene3D" id="3.40.20.10">
    <property type="entry name" value="Severin"/>
    <property type="match status" value="5"/>
</dbReference>
<proteinExistence type="inferred from homology"/>
<keyword evidence="4" id="KW-0009">Actin-binding</keyword>
<dbReference type="PRINTS" id="PR00597">
    <property type="entry name" value="GELSOLIN"/>
</dbReference>
<dbReference type="PANTHER" id="PTHR11977">
    <property type="entry name" value="VILLIN"/>
    <property type="match status" value="1"/>
</dbReference>
<dbReference type="SUPFAM" id="SSF47050">
    <property type="entry name" value="VHP, Villin headpiece domain"/>
    <property type="match status" value="1"/>
</dbReference>
<dbReference type="InterPro" id="IPR036886">
    <property type="entry name" value="Villin_headpiece_dom_sf"/>
</dbReference>
<reference evidence="7" key="1">
    <citation type="submission" date="2021-01" db="EMBL/GenBank/DDBJ databases">
        <authorList>
            <person name="Corre E."/>
            <person name="Pelletier E."/>
            <person name="Niang G."/>
            <person name="Scheremetjew M."/>
            <person name="Finn R."/>
            <person name="Kale V."/>
            <person name="Holt S."/>
            <person name="Cochrane G."/>
            <person name="Meng A."/>
            <person name="Brown T."/>
            <person name="Cohen L."/>
        </authorList>
    </citation>
    <scope>NUCLEOTIDE SEQUENCE</scope>
    <source>
        <strain evidence="7">CCMP281</strain>
    </source>
</reference>
<dbReference type="PROSITE" id="PS51089">
    <property type="entry name" value="HP"/>
    <property type="match status" value="1"/>
</dbReference>
<name>A0A7S3ETN5_9EUKA</name>
<dbReference type="SMART" id="SM00153">
    <property type="entry name" value="VHP"/>
    <property type="match status" value="1"/>
</dbReference>
<keyword evidence="2" id="KW-0117">Actin capping</keyword>
<dbReference type="InterPro" id="IPR003128">
    <property type="entry name" value="Villin_headpiece"/>
</dbReference>
<keyword evidence="3" id="KW-0677">Repeat</keyword>
<organism evidence="7">
    <name type="scientific">Haptolina ericina</name>
    <dbReference type="NCBI Taxonomy" id="156174"/>
    <lineage>
        <taxon>Eukaryota</taxon>
        <taxon>Haptista</taxon>
        <taxon>Haptophyta</taxon>
        <taxon>Prymnesiophyceae</taxon>
        <taxon>Prymnesiales</taxon>
        <taxon>Prymnesiaceae</taxon>
        <taxon>Haptolina</taxon>
    </lineage>
</organism>
<dbReference type="GO" id="GO:0051014">
    <property type="term" value="P:actin filament severing"/>
    <property type="evidence" value="ECO:0007669"/>
    <property type="project" value="TreeGrafter"/>
</dbReference>
<evidence type="ECO:0000256" key="4">
    <source>
        <dbReference type="ARBA" id="ARBA00023203"/>
    </source>
</evidence>
<dbReference type="CDD" id="cd11289">
    <property type="entry name" value="gelsolin_S2_like"/>
    <property type="match status" value="1"/>
</dbReference>
<protein>
    <recommendedName>
        <fullName evidence="6">HP domain-containing protein</fullName>
    </recommendedName>
</protein>
<dbReference type="InterPro" id="IPR007122">
    <property type="entry name" value="Villin/Gelsolin"/>
</dbReference>
<dbReference type="AlphaFoldDB" id="A0A7S3ETN5"/>